<feature type="transmembrane region" description="Helical" evidence="10">
    <location>
        <begin position="257"/>
        <end position="276"/>
    </location>
</feature>
<name>A0A291LM84_9BILA</name>
<feature type="transmembrane region" description="Helical" evidence="10">
    <location>
        <begin position="192"/>
        <end position="213"/>
    </location>
</feature>
<feature type="transmembrane region" description="Helical" evidence="10">
    <location>
        <begin position="225"/>
        <end position="245"/>
    </location>
</feature>
<gene>
    <name evidence="12" type="primary">Elovl10</name>
</gene>
<dbReference type="GO" id="GO:0034625">
    <property type="term" value="P:fatty acid elongation, monounsaturated fatty acid"/>
    <property type="evidence" value="ECO:0007669"/>
    <property type="project" value="TreeGrafter"/>
</dbReference>
<keyword evidence="6 10" id="KW-1133">Transmembrane helix</keyword>
<evidence type="ECO:0000256" key="4">
    <source>
        <dbReference type="ARBA" id="ARBA00022692"/>
    </source>
</evidence>
<evidence type="ECO:0000256" key="10">
    <source>
        <dbReference type="RuleBase" id="RU361115"/>
    </source>
</evidence>
<evidence type="ECO:0000256" key="2">
    <source>
        <dbReference type="ARBA" id="ARBA00022516"/>
    </source>
</evidence>
<dbReference type="Pfam" id="PF01151">
    <property type="entry name" value="ELO"/>
    <property type="match status" value="1"/>
</dbReference>
<keyword evidence="5 10" id="KW-0276">Fatty acid metabolism</keyword>
<evidence type="ECO:0000256" key="3">
    <source>
        <dbReference type="ARBA" id="ARBA00022679"/>
    </source>
</evidence>
<reference evidence="12" key="4">
    <citation type="journal article" date="2019" name="Comp. Biochem. Physiol. Part D Genomics Proteomics">
        <title>Genome-wide characterization and expression of the elongation of very long chain fatty acid (Elovl) genes and fatty acid profiles in the alga (Tetraselmis suecica) fed marine rotifer Brachionus koreanus.</title>
        <authorList>
            <person name="Lee M.C."/>
            <person name="Park J.C."/>
            <person name="Yoon D.S."/>
            <person name="Choi H."/>
            <person name="Kim H.J."/>
            <person name="Shin K.H."/>
            <person name="Hagiwara A."/>
            <person name="Han J."/>
            <person name="Park H.G."/>
            <person name="Lee J.S."/>
        </authorList>
    </citation>
    <scope>NUCLEOTIDE SEQUENCE</scope>
</reference>
<comment type="catalytic activity">
    <reaction evidence="10">
        <text>a very-long-chain acyl-CoA + malonyl-CoA + H(+) = a very-long-chain 3-oxoacyl-CoA + CO2 + CoA</text>
        <dbReference type="Rhea" id="RHEA:32727"/>
        <dbReference type="ChEBI" id="CHEBI:15378"/>
        <dbReference type="ChEBI" id="CHEBI:16526"/>
        <dbReference type="ChEBI" id="CHEBI:57287"/>
        <dbReference type="ChEBI" id="CHEBI:57384"/>
        <dbReference type="ChEBI" id="CHEBI:90725"/>
        <dbReference type="ChEBI" id="CHEBI:90736"/>
        <dbReference type="EC" id="2.3.1.199"/>
    </reaction>
</comment>
<evidence type="ECO:0000313" key="12">
    <source>
        <dbReference type="EMBL" id="QBO55916.1"/>
    </source>
</evidence>
<dbReference type="GO" id="GO:0019367">
    <property type="term" value="P:fatty acid elongation, saturated fatty acid"/>
    <property type="evidence" value="ECO:0007669"/>
    <property type="project" value="TreeGrafter"/>
</dbReference>
<reference evidence="12" key="3">
    <citation type="submission" date="2018-06" db="EMBL/GenBank/DDBJ databases">
        <authorList>
            <person name="Lee J.-S."/>
        </authorList>
    </citation>
    <scope>NUCLEOTIDE SEQUENCE</scope>
</reference>
<evidence type="ECO:0000313" key="11">
    <source>
        <dbReference type="EMBL" id="ATI22180.1"/>
    </source>
</evidence>
<evidence type="ECO:0000256" key="1">
    <source>
        <dbReference type="ARBA" id="ARBA00004141"/>
    </source>
</evidence>
<dbReference type="PANTHER" id="PTHR11157">
    <property type="entry name" value="FATTY ACID ACYL TRANSFERASE-RELATED"/>
    <property type="match status" value="1"/>
</dbReference>
<comment type="subcellular location">
    <subcellularLocation>
        <location evidence="1">Membrane</location>
        <topology evidence="1">Multi-pass membrane protein</topology>
    </subcellularLocation>
</comment>
<keyword evidence="8 10" id="KW-0472">Membrane</keyword>
<dbReference type="EMBL" id="MH511229">
    <property type="protein sequence ID" value="QBO55916.1"/>
    <property type="molecule type" value="mRNA"/>
</dbReference>
<proteinExistence type="evidence at transcript level"/>
<reference evidence="11" key="1">
    <citation type="journal article" date="2017" name="Comp. Biochem. Physiol., Part A Mol. Integr. Physiol.">
        <title>Interrelationship of salinity shift with oxidative stress and lipid metabolism in the monogonont rotifer Brachionus koreanus.</title>
        <authorList>
            <person name="Lee M.C."/>
            <person name="Park J.C."/>
            <person name="Kim D.H."/>
            <person name="Kang S."/>
            <person name="Shin K.H."/>
            <person name="Park H.G."/>
            <person name="Han J."/>
            <person name="Lee J.S."/>
        </authorList>
    </citation>
    <scope>NUCLEOTIDE SEQUENCE</scope>
</reference>
<evidence type="ECO:0000256" key="7">
    <source>
        <dbReference type="ARBA" id="ARBA00023098"/>
    </source>
</evidence>
<feature type="transmembrane region" description="Helical" evidence="10">
    <location>
        <begin position="57"/>
        <end position="74"/>
    </location>
</feature>
<keyword evidence="9 10" id="KW-0275">Fatty acid biosynthesis</keyword>
<accession>A0A291LM84</accession>
<evidence type="ECO:0000256" key="8">
    <source>
        <dbReference type="ARBA" id="ARBA00023136"/>
    </source>
</evidence>
<evidence type="ECO:0000256" key="6">
    <source>
        <dbReference type="ARBA" id="ARBA00022989"/>
    </source>
</evidence>
<dbReference type="AlphaFoldDB" id="A0A291LM84"/>
<keyword evidence="3 10" id="KW-0808">Transferase</keyword>
<dbReference type="GO" id="GO:0034626">
    <property type="term" value="P:fatty acid elongation, polyunsaturated fatty acid"/>
    <property type="evidence" value="ECO:0007669"/>
    <property type="project" value="TreeGrafter"/>
</dbReference>
<dbReference type="EMBL" id="MF768969">
    <property type="protein sequence ID" value="ATI22180.1"/>
    <property type="molecule type" value="mRNA"/>
</dbReference>
<dbReference type="EC" id="2.3.1.199" evidence="10"/>
<feature type="transmembrane region" description="Helical" evidence="10">
    <location>
        <begin position="86"/>
        <end position="108"/>
    </location>
</feature>
<protein>
    <recommendedName>
        <fullName evidence="10">Elongation of very long chain fatty acids protein</fullName>
        <ecNumber evidence="10">2.3.1.199</ecNumber>
    </recommendedName>
    <alternativeName>
        <fullName evidence="10">Very-long-chain 3-oxoacyl-CoA synthase</fullName>
    </alternativeName>
</protein>
<feature type="transmembrane region" description="Helical" evidence="10">
    <location>
        <begin position="167"/>
        <end position="186"/>
    </location>
</feature>
<evidence type="ECO:0000256" key="9">
    <source>
        <dbReference type="ARBA" id="ARBA00023160"/>
    </source>
</evidence>
<sequence length="317" mass="38380">MEILKEYMNNFKNLTADLIETVNWQEHEEKLKNLYKNHSNQINENVKDWPFMNSIDTTAYISVVYIVLVLFLNFSMKFFEDIKLKFIVLCYNLFMIGLNLYVFISILFTKYKARDFGLCSSIYKNNQLYEEMNRIIWWFYITKGLELFKTVFFLMRKKFHKINFLHIFNHSTMFPIWWIGTAYFSNGALGNAALMNSFLHIIMHFYFVISSFGPSFQKFIWWKRYIVQFQMLQFCLLIVYCSFLLKSQCENSLSENMIWSIIYYSLFHVALIYNFYTRSYYRIMNANLEGKKILEQYQAVSNGEFRINATRRRPLHN</sequence>
<feature type="transmembrane region" description="Helical" evidence="10">
    <location>
        <begin position="135"/>
        <end position="155"/>
    </location>
</feature>
<dbReference type="GO" id="GO:0005789">
    <property type="term" value="C:endoplasmic reticulum membrane"/>
    <property type="evidence" value="ECO:0007669"/>
    <property type="project" value="TreeGrafter"/>
</dbReference>
<dbReference type="GO" id="GO:0042761">
    <property type="term" value="P:very long-chain fatty acid biosynthetic process"/>
    <property type="evidence" value="ECO:0007669"/>
    <property type="project" value="TreeGrafter"/>
</dbReference>
<dbReference type="PANTHER" id="PTHR11157:SF126">
    <property type="entry name" value="ELONGATION OF VERY LONG CHAIN FATTY ACIDS PROTEIN"/>
    <property type="match status" value="1"/>
</dbReference>
<reference evidence="11" key="2">
    <citation type="submission" date="2017-08" db="EMBL/GenBank/DDBJ databases">
        <authorList>
            <person name="de Groot N.N."/>
        </authorList>
    </citation>
    <scope>NUCLEOTIDE SEQUENCE</scope>
</reference>
<comment type="similarity">
    <text evidence="10">Belongs to the ELO family.</text>
</comment>
<dbReference type="GO" id="GO:0030148">
    <property type="term" value="P:sphingolipid biosynthetic process"/>
    <property type="evidence" value="ECO:0007669"/>
    <property type="project" value="TreeGrafter"/>
</dbReference>
<dbReference type="InterPro" id="IPR002076">
    <property type="entry name" value="ELO_fam"/>
</dbReference>
<keyword evidence="4 10" id="KW-0812">Transmembrane</keyword>
<keyword evidence="7 10" id="KW-0443">Lipid metabolism</keyword>
<keyword evidence="2 10" id="KW-0444">Lipid biosynthesis</keyword>
<dbReference type="GO" id="GO:0009922">
    <property type="term" value="F:fatty acid elongase activity"/>
    <property type="evidence" value="ECO:0007669"/>
    <property type="project" value="UniProtKB-EC"/>
</dbReference>
<evidence type="ECO:0000256" key="5">
    <source>
        <dbReference type="ARBA" id="ARBA00022832"/>
    </source>
</evidence>
<organism evidence="11">
    <name type="scientific">Brachionus koreanus</name>
    <dbReference type="NCBI Taxonomy" id="1199090"/>
    <lineage>
        <taxon>Eukaryota</taxon>
        <taxon>Metazoa</taxon>
        <taxon>Spiralia</taxon>
        <taxon>Gnathifera</taxon>
        <taxon>Rotifera</taxon>
        <taxon>Eurotatoria</taxon>
        <taxon>Monogononta</taxon>
        <taxon>Pseudotrocha</taxon>
        <taxon>Ploima</taxon>
        <taxon>Brachionidae</taxon>
        <taxon>Brachionus</taxon>
    </lineage>
</organism>